<dbReference type="RefSeq" id="WP_247231202.1">
    <property type="nucleotide sequence ID" value="NZ_JALKHS010000006.1"/>
</dbReference>
<evidence type="ECO:0000256" key="4">
    <source>
        <dbReference type="ARBA" id="ARBA00022679"/>
    </source>
</evidence>
<evidence type="ECO:0000256" key="2">
    <source>
        <dbReference type="ARBA" id="ARBA00012052"/>
    </source>
</evidence>
<dbReference type="PANTHER" id="PTHR43527">
    <property type="entry name" value="4-DIPHOSPHOCYTIDYL-2-C-METHYL-D-ERYTHRITOL KINASE, CHLOROPLASTIC"/>
    <property type="match status" value="1"/>
</dbReference>
<name>A0ABT0DX21_9SPHN</name>
<organism evidence="13 14">
    <name type="scientific">Sphingobium agri</name>
    <dbReference type="NCBI Taxonomy" id="2933566"/>
    <lineage>
        <taxon>Bacteria</taxon>
        <taxon>Pseudomonadati</taxon>
        <taxon>Pseudomonadota</taxon>
        <taxon>Alphaproteobacteria</taxon>
        <taxon>Sphingomonadales</taxon>
        <taxon>Sphingomonadaceae</taxon>
        <taxon>Sphingobium</taxon>
    </lineage>
</organism>
<dbReference type="PANTHER" id="PTHR43527:SF2">
    <property type="entry name" value="4-DIPHOSPHOCYTIDYL-2-C-METHYL-D-ERYTHRITOL KINASE, CHLOROPLASTIC"/>
    <property type="match status" value="1"/>
</dbReference>
<comment type="function">
    <text evidence="10">Catalyzes the phosphorylation of the position 2 hydroxy group of 4-diphosphocytidyl-2C-methyl-D-erythritol.</text>
</comment>
<sequence>MPLLDAATLTETAYAKVNLALHVRERRADGYHALESLFVFATDGDRLSGCLDVGNEISLTLDGPFGAALGAGADNLVVNAAKKLQEHLGEKRGARLKLTKNLPVASGIGGGSADAAAALRLLNRLWDARLPRAELERIGLELGSDVPACVSSVTQMVRGRGEVLEPCHIDGLSGIPMLLVNPGVGVSTASVFSRWDRVDRGPLTASTLEDLIVDARNDLEEAAIGAAPVIADVIALLREQPGVRLARMSGSGATCFALFDTLDSRAAAARHIAARQPGWWSLETEIGGA</sequence>
<dbReference type="Pfam" id="PF08544">
    <property type="entry name" value="GHMP_kinases_C"/>
    <property type="match status" value="1"/>
</dbReference>
<evidence type="ECO:0000313" key="13">
    <source>
        <dbReference type="EMBL" id="MCK0531646.1"/>
    </source>
</evidence>
<dbReference type="Gene3D" id="3.30.70.890">
    <property type="entry name" value="GHMP kinase, C-terminal domain"/>
    <property type="match status" value="1"/>
</dbReference>
<dbReference type="SUPFAM" id="SSF55060">
    <property type="entry name" value="GHMP Kinase, C-terminal domain"/>
    <property type="match status" value="1"/>
</dbReference>
<evidence type="ECO:0000256" key="10">
    <source>
        <dbReference type="HAMAP-Rule" id="MF_00061"/>
    </source>
</evidence>
<comment type="similarity">
    <text evidence="1 10">Belongs to the GHMP kinase family. IspE subfamily.</text>
</comment>
<dbReference type="Pfam" id="PF00288">
    <property type="entry name" value="GHMP_kinases_N"/>
    <property type="match status" value="1"/>
</dbReference>
<keyword evidence="6 10" id="KW-0418">Kinase</keyword>
<keyword evidence="4 10" id="KW-0808">Transferase</keyword>
<protein>
    <recommendedName>
        <fullName evidence="3 10">4-diphosphocytidyl-2-C-methyl-D-erythritol kinase</fullName>
        <shortName evidence="10">CMK</shortName>
        <ecNumber evidence="2 10">2.7.1.148</ecNumber>
    </recommendedName>
    <alternativeName>
        <fullName evidence="9 10">4-(cytidine-5'-diphospho)-2-C-methyl-D-erythritol kinase</fullName>
    </alternativeName>
</protein>
<feature type="domain" description="GHMP kinase C-terminal" evidence="12">
    <location>
        <begin position="216"/>
        <end position="273"/>
    </location>
</feature>
<feature type="domain" description="GHMP kinase N-terminal" evidence="11">
    <location>
        <begin position="75"/>
        <end position="151"/>
    </location>
</feature>
<keyword evidence="5 10" id="KW-0547">Nucleotide-binding</keyword>
<evidence type="ECO:0000259" key="12">
    <source>
        <dbReference type="Pfam" id="PF08544"/>
    </source>
</evidence>
<evidence type="ECO:0000259" key="11">
    <source>
        <dbReference type="Pfam" id="PF00288"/>
    </source>
</evidence>
<gene>
    <name evidence="10" type="primary">ispE</name>
    <name evidence="13" type="ORF">MU848_08655</name>
</gene>
<dbReference type="NCBIfam" id="NF011202">
    <property type="entry name" value="PRK14608.1"/>
    <property type="match status" value="1"/>
</dbReference>
<evidence type="ECO:0000256" key="5">
    <source>
        <dbReference type="ARBA" id="ARBA00022741"/>
    </source>
</evidence>
<evidence type="ECO:0000256" key="7">
    <source>
        <dbReference type="ARBA" id="ARBA00022840"/>
    </source>
</evidence>
<dbReference type="HAMAP" id="MF_00061">
    <property type="entry name" value="IspE"/>
    <property type="match status" value="1"/>
</dbReference>
<keyword evidence="14" id="KW-1185">Reference proteome</keyword>
<evidence type="ECO:0000256" key="3">
    <source>
        <dbReference type="ARBA" id="ARBA00017473"/>
    </source>
</evidence>
<dbReference type="SUPFAM" id="SSF54211">
    <property type="entry name" value="Ribosomal protein S5 domain 2-like"/>
    <property type="match status" value="1"/>
</dbReference>
<dbReference type="InterPro" id="IPR014721">
    <property type="entry name" value="Ribsml_uS5_D2-typ_fold_subgr"/>
</dbReference>
<comment type="pathway">
    <text evidence="10">Isoprenoid biosynthesis; isopentenyl diphosphate biosynthesis via DXP pathway; isopentenyl diphosphate from 1-deoxy-D-xylulose 5-phosphate: step 3/6.</text>
</comment>
<evidence type="ECO:0000256" key="9">
    <source>
        <dbReference type="ARBA" id="ARBA00032554"/>
    </source>
</evidence>
<feature type="binding site" evidence="10">
    <location>
        <begin position="103"/>
        <end position="113"/>
    </location>
    <ligand>
        <name>ATP</name>
        <dbReference type="ChEBI" id="CHEBI:30616"/>
    </ligand>
</feature>
<dbReference type="InterPro" id="IPR004424">
    <property type="entry name" value="IspE"/>
</dbReference>
<evidence type="ECO:0000256" key="8">
    <source>
        <dbReference type="ARBA" id="ARBA00023229"/>
    </source>
</evidence>
<accession>A0ABT0DX21</accession>
<reference evidence="13 14" key="1">
    <citation type="submission" date="2022-04" db="EMBL/GenBank/DDBJ databases">
        <authorList>
            <person name="Huq M.A."/>
        </authorList>
    </citation>
    <scope>NUCLEOTIDE SEQUENCE [LARGE SCALE GENOMIC DNA]</scope>
    <source>
        <strain evidence="13 14">MAH-33</strain>
    </source>
</reference>
<dbReference type="Proteomes" id="UP001203512">
    <property type="component" value="Unassembled WGS sequence"/>
</dbReference>
<dbReference type="EC" id="2.7.1.148" evidence="2 10"/>
<dbReference type="EMBL" id="JALKHS010000006">
    <property type="protein sequence ID" value="MCK0531646.1"/>
    <property type="molecule type" value="Genomic_DNA"/>
</dbReference>
<comment type="catalytic activity">
    <reaction evidence="10">
        <text>4-CDP-2-C-methyl-D-erythritol + ATP = 4-CDP-2-C-methyl-D-erythritol 2-phosphate + ADP + H(+)</text>
        <dbReference type="Rhea" id="RHEA:18437"/>
        <dbReference type="ChEBI" id="CHEBI:15378"/>
        <dbReference type="ChEBI" id="CHEBI:30616"/>
        <dbReference type="ChEBI" id="CHEBI:57823"/>
        <dbReference type="ChEBI" id="CHEBI:57919"/>
        <dbReference type="ChEBI" id="CHEBI:456216"/>
        <dbReference type="EC" id="2.7.1.148"/>
    </reaction>
</comment>
<evidence type="ECO:0000256" key="1">
    <source>
        <dbReference type="ARBA" id="ARBA00009684"/>
    </source>
</evidence>
<dbReference type="GO" id="GO:0050515">
    <property type="term" value="F:4-(cytidine 5'-diphospho)-2-C-methyl-D-erythritol kinase activity"/>
    <property type="evidence" value="ECO:0007669"/>
    <property type="project" value="UniProtKB-EC"/>
</dbReference>
<feature type="active site" evidence="10">
    <location>
        <position position="16"/>
    </location>
</feature>
<dbReference type="Gene3D" id="3.30.230.10">
    <property type="match status" value="1"/>
</dbReference>
<feature type="active site" evidence="10">
    <location>
        <position position="145"/>
    </location>
</feature>
<keyword evidence="8 10" id="KW-0414">Isoprene biosynthesis</keyword>
<dbReference type="InterPro" id="IPR013750">
    <property type="entry name" value="GHMP_kinase_C_dom"/>
</dbReference>
<dbReference type="InterPro" id="IPR006204">
    <property type="entry name" value="GHMP_kinase_N_dom"/>
</dbReference>
<comment type="caution">
    <text evidence="13">The sequence shown here is derived from an EMBL/GenBank/DDBJ whole genome shotgun (WGS) entry which is preliminary data.</text>
</comment>
<evidence type="ECO:0000313" key="14">
    <source>
        <dbReference type="Proteomes" id="UP001203512"/>
    </source>
</evidence>
<dbReference type="NCBIfam" id="TIGR00154">
    <property type="entry name" value="ispE"/>
    <property type="match status" value="1"/>
</dbReference>
<dbReference type="InterPro" id="IPR036554">
    <property type="entry name" value="GHMP_kinase_C_sf"/>
</dbReference>
<dbReference type="InterPro" id="IPR020568">
    <property type="entry name" value="Ribosomal_Su5_D2-typ_SF"/>
</dbReference>
<proteinExistence type="inferred from homology"/>
<keyword evidence="7 10" id="KW-0067">ATP-binding</keyword>
<evidence type="ECO:0000256" key="6">
    <source>
        <dbReference type="ARBA" id="ARBA00022777"/>
    </source>
</evidence>
<dbReference type="PIRSF" id="PIRSF010376">
    <property type="entry name" value="IspE"/>
    <property type="match status" value="1"/>
</dbReference>